<gene>
    <name evidence="8" type="primary">LOC106804690</name>
</gene>
<comment type="function">
    <text evidence="4">Non-catalytic component of the proteasome, a multicatalytic proteinase complex which is characterized by its ability to cleave peptides with Arg, Phe, Tyr, Leu, and Glu adjacent to the leaving group at neutral or slightly basic pH. The proteasome has an ATP-dependent proteolytic activity.</text>
</comment>
<dbReference type="PANTHER" id="PTHR32194">
    <property type="entry name" value="METALLOPROTEASE TLDD"/>
    <property type="match status" value="1"/>
</dbReference>
<proteinExistence type="inferred from homology"/>
<comment type="subunit">
    <text evidence="5">The 26S proteasome consists of a 20S proteasome core and two 19S regulatory subunits. The 20S proteasome core is composed of 28 subunits that are arranged in four stacked rings, resulting in a barrel-shaped structure. The two end rings are each formed by seven alpha subunits, and the two central rings are each formed by seven beta subunits. The catalytic chamber with the active sites is on the inside of the barrel.</text>
</comment>
<dbReference type="Gene3D" id="3.60.20.10">
    <property type="entry name" value="Glutamine Phosphoribosylpyrophosphate, subunit 1, domain 1"/>
    <property type="match status" value="1"/>
</dbReference>
<dbReference type="PANTHER" id="PTHR32194:SF2">
    <property type="entry name" value="PROTEASOME SUBUNIT BETA TYPE-1"/>
    <property type="match status" value="1"/>
</dbReference>
<protein>
    <recommendedName>
        <fullName evidence="6">Proteasome subunit beta</fullName>
    </recommendedName>
</protein>
<dbReference type="RefSeq" id="XP_014661458.1">
    <property type="nucleotide sequence ID" value="XM_014805972.1"/>
</dbReference>
<evidence type="ECO:0000256" key="5">
    <source>
        <dbReference type="ARBA" id="ARBA00026071"/>
    </source>
</evidence>
<comment type="function">
    <text evidence="6">Component of the proteasome, a multicatalytic proteinase complex which is characterized by its ability to cleave peptides with Arg, Phe, Tyr, Leu, and Glu adjacent to the leaving group at neutral or slightly basic pH. The proteasome has an ATP-dependent proteolytic activity.</text>
</comment>
<evidence type="ECO:0000256" key="1">
    <source>
        <dbReference type="ARBA" id="ARBA00022490"/>
    </source>
</evidence>
<comment type="subunit">
    <text evidence="6">Component of the proteasome complex.</text>
</comment>
<dbReference type="GeneID" id="106804690"/>
<evidence type="ECO:0000256" key="2">
    <source>
        <dbReference type="ARBA" id="ARBA00022942"/>
    </source>
</evidence>
<dbReference type="Pfam" id="PF00227">
    <property type="entry name" value="Proteasome"/>
    <property type="match status" value="1"/>
</dbReference>
<dbReference type="Proteomes" id="UP000695022">
    <property type="component" value="Unplaced"/>
</dbReference>
<evidence type="ECO:0000256" key="6">
    <source>
        <dbReference type="RuleBase" id="RU004203"/>
    </source>
</evidence>
<evidence type="ECO:0000313" key="8">
    <source>
        <dbReference type="RefSeq" id="XP_014661458.1"/>
    </source>
</evidence>
<dbReference type="InterPro" id="IPR035206">
    <property type="entry name" value="Proteasome_beta2"/>
</dbReference>
<name>A0ABM1DND7_PRICU</name>
<dbReference type="InterPro" id="IPR001353">
    <property type="entry name" value="Proteasome_sua/b"/>
</dbReference>
<dbReference type="CDD" id="cd03758">
    <property type="entry name" value="proteasome_beta_type_2"/>
    <property type="match status" value="1"/>
</dbReference>
<dbReference type="InterPro" id="IPR023333">
    <property type="entry name" value="Proteasome_suB-type"/>
</dbReference>
<accession>A0ABM1DND7</accession>
<evidence type="ECO:0000313" key="7">
    <source>
        <dbReference type="Proteomes" id="UP000695022"/>
    </source>
</evidence>
<reference evidence="8" key="1">
    <citation type="submission" date="2025-08" db="UniProtKB">
        <authorList>
            <consortium name="RefSeq"/>
        </authorList>
    </citation>
    <scope>IDENTIFICATION</scope>
</reference>
<comment type="subcellular location">
    <subcellularLocation>
        <location evidence="6">Cytoplasm</location>
    </subcellularLocation>
    <subcellularLocation>
        <location evidence="6">Nucleus</location>
    </subcellularLocation>
</comment>
<dbReference type="InterPro" id="IPR029055">
    <property type="entry name" value="Ntn_hydrolases_N"/>
</dbReference>
<comment type="similarity">
    <text evidence="6">Belongs to the peptidase T1B family.</text>
</comment>
<keyword evidence="7" id="KW-1185">Reference proteome</keyword>
<keyword evidence="1 6" id="KW-0963">Cytoplasm</keyword>
<dbReference type="InterPro" id="IPR016050">
    <property type="entry name" value="Proteasome_bsu_CS"/>
</dbReference>
<keyword evidence="2 6" id="KW-0647">Proteasome</keyword>
<dbReference type="SUPFAM" id="SSF56235">
    <property type="entry name" value="N-terminal nucleophile aminohydrolases (Ntn hydrolases)"/>
    <property type="match status" value="1"/>
</dbReference>
<keyword evidence="3 6" id="KW-0539">Nucleus</keyword>
<dbReference type="PROSITE" id="PS00854">
    <property type="entry name" value="PROTEASOME_BETA_1"/>
    <property type="match status" value="1"/>
</dbReference>
<organism evidence="7 8">
    <name type="scientific">Priapulus caudatus</name>
    <name type="common">Priapulid worm</name>
    <dbReference type="NCBI Taxonomy" id="37621"/>
    <lineage>
        <taxon>Eukaryota</taxon>
        <taxon>Metazoa</taxon>
        <taxon>Ecdysozoa</taxon>
        <taxon>Scalidophora</taxon>
        <taxon>Priapulida</taxon>
        <taxon>Priapulimorpha</taxon>
        <taxon>Priapulimorphida</taxon>
        <taxon>Priapulidae</taxon>
        <taxon>Priapulus</taxon>
    </lineage>
</organism>
<evidence type="ECO:0000256" key="3">
    <source>
        <dbReference type="ARBA" id="ARBA00023242"/>
    </source>
</evidence>
<dbReference type="PROSITE" id="PS51476">
    <property type="entry name" value="PROTEASOME_BETA_2"/>
    <property type="match status" value="1"/>
</dbReference>
<sequence>MECVIGICGKDFVLCASDTTSARSIVVMKRDHDKLFKIGPKMALMVTGESGDTVEFAEYIARNIQLYKMRNGYDLSPIAAANFTRKTMADSLRSRNAYMVNLLLAGYDEEQGASLYILDYLASMQKVPYGIHGYGSFFSLSIMDRYYKPDMSKEEALILVNKCIDEIQHRFLVSLPTFHIRVIDKTGIHDYPTTTSVASPMS</sequence>
<evidence type="ECO:0000256" key="4">
    <source>
        <dbReference type="ARBA" id="ARBA00024953"/>
    </source>
</evidence>